<keyword evidence="1" id="KW-0548">Nucleotidyltransferase</keyword>
<keyword evidence="1" id="KW-0695">RNA-directed DNA polymerase</keyword>
<gene>
    <name evidence="1" type="primary">RTase</name>
    <name evidence="1" type="ORF">EVAR_8264_1</name>
</gene>
<proteinExistence type="predicted"/>
<organism evidence="1 2">
    <name type="scientific">Eumeta variegata</name>
    <name type="common">Bagworm moth</name>
    <name type="synonym">Eumeta japonica</name>
    <dbReference type="NCBI Taxonomy" id="151549"/>
    <lineage>
        <taxon>Eukaryota</taxon>
        <taxon>Metazoa</taxon>
        <taxon>Ecdysozoa</taxon>
        <taxon>Arthropoda</taxon>
        <taxon>Hexapoda</taxon>
        <taxon>Insecta</taxon>
        <taxon>Pterygota</taxon>
        <taxon>Neoptera</taxon>
        <taxon>Endopterygota</taxon>
        <taxon>Lepidoptera</taxon>
        <taxon>Glossata</taxon>
        <taxon>Ditrysia</taxon>
        <taxon>Tineoidea</taxon>
        <taxon>Psychidae</taxon>
        <taxon>Oiketicinae</taxon>
        <taxon>Eumeta</taxon>
    </lineage>
</organism>
<sequence>MVRWDWDRMAGEVKDESQTFSLYGDGKPEIIPTHQFGFRDGHGTIEQVHRLVDILSRALENKASFLSISQAFDKLAELQSVGSLRYFRLKRNSKPDLAIRSADRKRDWHQLMHCSAEDIYTDENQTPN</sequence>
<accession>A0A4C1TGU1</accession>
<dbReference type="AlphaFoldDB" id="A0A4C1TGU1"/>
<evidence type="ECO:0000313" key="1">
    <source>
        <dbReference type="EMBL" id="GBP13354.1"/>
    </source>
</evidence>
<keyword evidence="2" id="KW-1185">Reference proteome</keyword>
<dbReference type="GO" id="GO:0003964">
    <property type="term" value="F:RNA-directed DNA polymerase activity"/>
    <property type="evidence" value="ECO:0007669"/>
    <property type="project" value="UniProtKB-KW"/>
</dbReference>
<name>A0A4C1TGU1_EUMVA</name>
<reference evidence="1 2" key="1">
    <citation type="journal article" date="2019" name="Commun. Biol.">
        <title>The bagworm genome reveals a unique fibroin gene that provides high tensile strength.</title>
        <authorList>
            <person name="Kono N."/>
            <person name="Nakamura H."/>
            <person name="Ohtoshi R."/>
            <person name="Tomita M."/>
            <person name="Numata K."/>
            <person name="Arakawa K."/>
        </authorList>
    </citation>
    <scope>NUCLEOTIDE SEQUENCE [LARGE SCALE GENOMIC DNA]</scope>
</reference>
<protein>
    <submittedName>
        <fullName evidence="1">Probable RNA-directed DNA polymerase from transposon BS</fullName>
    </submittedName>
</protein>
<dbReference type="EMBL" id="BGZK01000056">
    <property type="protein sequence ID" value="GBP13354.1"/>
    <property type="molecule type" value="Genomic_DNA"/>
</dbReference>
<dbReference type="OrthoDB" id="416454at2759"/>
<dbReference type="Proteomes" id="UP000299102">
    <property type="component" value="Unassembled WGS sequence"/>
</dbReference>
<comment type="caution">
    <text evidence="1">The sequence shown here is derived from an EMBL/GenBank/DDBJ whole genome shotgun (WGS) entry which is preliminary data.</text>
</comment>
<evidence type="ECO:0000313" key="2">
    <source>
        <dbReference type="Proteomes" id="UP000299102"/>
    </source>
</evidence>
<keyword evidence="1" id="KW-0808">Transferase</keyword>